<dbReference type="EMBL" id="JBBNAG010000011">
    <property type="protein sequence ID" value="KAK9095326.1"/>
    <property type="molecule type" value="Genomic_DNA"/>
</dbReference>
<sequence>MNLTAIASSRFQSLKSRIRPVDNASPRRSPRRRRNLAAAAALPAPPPEPCRVASPRSPPLAALPCAVDLTRCQLVGVATGAASRHRALPPPSATCACAAALLALSLLLRAITATLRLLAGRTCRCAAPRRAAPEAVRSPPGGPPSAASSSPLLPRSSLSSSLIAVPVCALDWISDPVSGHCLCHQPADGIYVKDLTVLAAAIH</sequence>
<accession>A0AAP0HSX5</accession>
<evidence type="ECO:0000313" key="3">
    <source>
        <dbReference type="Proteomes" id="UP001419268"/>
    </source>
</evidence>
<gene>
    <name evidence="2" type="ORF">Scep_026795</name>
</gene>
<comment type="caution">
    <text evidence="2">The sequence shown here is derived from an EMBL/GenBank/DDBJ whole genome shotgun (WGS) entry which is preliminary data.</text>
</comment>
<name>A0AAP0HSX5_9MAGN</name>
<evidence type="ECO:0000313" key="2">
    <source>
        <dbReference type="EMBL" id="KAK9095326.1"/>
    </source>
</evidence>
<reference evidence="2 3" key="1">
    <citation type="submission" date="2024-01" db="EMBL/GenBank/DDBJ databases">
        <title>Genome assemblies of Stephania.</title>
        <authorList>
            <person name="Yang L."/>
        </authorList>
    </citation>
    <scope>NUCLEOTIDE SEQUENCE [LARGE SCALE GENOMIC DNA]</scope>
    <source>
        <strain evidence="2">JXDWG</strain>
        <tissue evidence="2">Leaf</tissue>
    </source>
</reference>
<organism evidence="2 3">
    <name type="scientific">Stephania cephalantha</name>
    <dbReference type="NCBI Taxonomy" id="152367"/>
    <lineage>
        <taxon>Eukaryota</taxon>
        <taxon>Viridiplantae</taxon>
        <taxon>Streptophyta</taxon>
        <taxon>Embryophyta</taxon>
        <taxon>Tracheophyta</taxon>
        <taxon>Spermatophyta</taxon>
        <taxon>Magnoliopsida</taxon>
        <taxon>Ranunculales</taxon>
        <taxon>Menispermaceae</taxon>
        <taxon>Menispermoideae</taxon>
        <taxon>Cissampelideae</taxon>
        <taxon>Stephania</taxon>
    </lineage>
</organism>
<proteinExistence type="predicted"/>
<protein>
    <submittedName>
        <fullName evidence="2">Uncharacterized protein</fullName>
    </submittedName>
</protein>
<evidence type="ECO:0000256" key="1">
    <source>
        <dbReference type="SAM" id="MobiDB-lite"/>
    </source>
</evidence>
<feature type="region of interest" description="Disordered" evidence="1">
    <location>
        <begin position="133"/>
        <end position="152"/>
    </location>
</feature>
<dbReference type="Proteomes" id="UP001419268">
    <property type="component" value="Unassembled WGS sequence"/>
</dbReference>
<dbReference type="AlphaFoldDB" id="A0AAP0HSX5"/>
<keyword evidence="3" id="KW-1185">Reference proteome</keyword>